<sequence>MTLIESFRIAWGAMLTHKLRALLTMLGIIIGVGAVVGMLAIGEGYSRWIDAEFAKMGIGTLYIAPRVDSQDESENLAPRLTAADAAALLQPGRAPAVEFVAIELSRSGIVSARGERFIFGLKGVNPHFFLIGDQELGDGRYFTNEEERSGARVAVIGSTVAETLFGGIEGAVGQRININGVPFEVVGVSVTQRSNVAGAVGQFGDPGEQVFMPYRAARERLFRNDVTPQVDVSTLTVKVRDAQQMDEAIRQVTQVLREEHRLTYQSNDFRVTNPSQLASQFQAITVGFSAFLGTVGGISLLVGGIGIMNIMLVSVAQRTKEIGLRKAVGARRRDIMLQFLIEALVLCLAGGILGVVLGYLLSFLGSFVLYNLSQDPTLKASVSLFSIILATSISAGVGIFFGLFPAIRASRLDPIRALRNE</sequence>
<protein>
    <submittedName>
        <fullName evidence="10">FtsX-like permease family protein</fullName>
    </submittedName>
</protein>
<dbReference type="Pfam" id="PF12704">
    <property type="entry name" value="MacB_PCD"/>
    <property type="match status" value="1"/>
</dbReference>
<keyword evidence="3 7" id="KW-0812">Transmembrane</keyword>
<keyword evidence="2" id="KW-1003">Cell membrane</keyword>
<dbReference type="AlphaFoldDB" id="A0A426UCL1"/>
<accession>A0A426UCL1</accession>
<evidence type="ECO:0000259" key="9">
    <source>
        <dbReference type="Pfam" id="PF12704"/>
    </source>
</evidence>
<feature type="domain" description="ABC3 transporter permease C-terminal" evidence="8">
    <location>
        <begin position="295"/>
        <end position="414"/>
    </location>
</feature>
<comment type="similarity">
    <text evidence="6">Belongs to the ABC-4 integral membrane protein family.</text>
</comment>
<evidence type="ECO:0000256" key="1">
    <source>
        <dbReference type="ARBA" id="ARBA00004651"/>
    </source>
</evidence>
<evidence type="ECO:0000256" key="2">
    <source>
        <dbReference type="ARBA" id="ARBA00022475"/>
    </source>
</evidence>
<evidence type="ECO:0000259" key="8">
    <source>
        <dbReference type="Pfam" id="PF02687"/>
    </source>
</evidence>
<evidence type="ECO:0000256" key="6">
    <source>
        <dbReference type="ARBA" id="ARBA00038076"/>
    </source>
</evidence>
<gene>
    <name evidence="10" type="ORF">EI684_00040</name>
</gene>
<feature type="transmembrane region" description="Helical" evidence="7">
    <location>
        <begin position="337"/>
        <end position="370"/>
    </location>
</feature>
<evidence type="ECO:0000256" key="3">
    <source>
        <dbReference type="ARBA" id="ARBA00022692"/>
    </source>
</evidence>
<dbReference type="PANTHER" id="PTHR30572">
    <property type="entry name" value="MEMBRANE COMPONENT OF TRANSPORTER-RELATED"/>
    <property type="match status" value="1"/>
</dbReference>
<evidence type="ECO:0000313" key="10">
    <source>
        <dbReference type="EMBL" id="RRR78670.1"/>
    </source>
</evidence>
<dbReference type="PANTHER" id="PTHR30572:SF4">
    <property type="entry name" value="ABC TRANSPORTER PERMEASE YTRF"/>
    <property type="match status" value="1"/>
</dbReference>
<keyword evidence="5 7" id="KW-0472">Membrane</keyword>
<proteinExistence type="inferred from homology"/>
<dbReference type="GO" id="GO:0022857">
    <property type="term" value="F:transmembrane transporter activity"/>
    <property type="evidence" value="ECO:0007669"/>
    <property type="project" value="TreeGrafter"/>
</dbReference>
<organism evidence="10 11">
    <name type="scientific">Candidatus Viridilinea halotolerans</name>
    <dbReference type="NCBI Taxonomy" id="2491704"/>
    <lineage>
        <taxon>Bacteria</taxon>
        <taxon>Bacillati</taxon>
        <taxon>Chloroflexota</taxon>
        <taxon>Chloroflexia</taxon>
        <taxon>Chloroflexales</taxon>
        <taxon>Chloroflexineae</taxon>
        <taxon>Oscillochloridaceae</taxon>
        <taxon>Candidatus Viridilinea</taxon>
    </lineage>
</organism>
<dbReference type="GO" id="GO:0005886">
    <property type="term" value="C:plasma membrane"/>
    <property type="evidence" value="ECO:0007669"/>
    <property type="project" value="UniProtKB-SubCell"/>
</dbReference>
<comment type="caution">
    <text evidence="10">The sequence shown here is derived from an EMBL/GenBank/DDBJ whole genome shotgun (WGS) entry which is preliminary data.</text>
</comment>
<evidence type="ECO:0000256" key="4">
    <source>
        <dbReference type="ARBA" id="ARBA00022989"/>
    </source>
</evidence>
<name>A0A426UCL1_9CHLR</name>
<dbReference type="InterPro" id="IPR003838">
    <property type="entry name" value="ABC3_permease_C"/>
</dbReference>
<dbReference type="Proteomes" id="UP000280307">
    <property type="component" value="Unassembled WGS sequence"/>
</dbReference>
<dbReference type="Pfam" id="PF02687">
    <property type="entry name" value="FtsX"/>
    <property type="match status" value="1"/>
</dbReference>
<keyword evidence="4 7" id="KW-1133">Transmembrane helix</keyword>
<feature type="transmembrane region" description="Helical" evidence="7">
    <location>
        <begin position="382"/>
        <end position="407"/>
    </location>
</feature>
<evidence type="ECO:0000256" key="5">
    <source>
        <dbReference type="ARBA" id="ARBA00023136"/>
    </source>
</evidence>
<dbReference type="EMBL" id="RSAS01000004">
    <property type="protein sequence ID" value="RRR78670.1"/>
    <property type="molecule type" value="Genomic_DNA"/>
</dbReference>
<evidence type="ECO:0000256" key="7">
    <source>
        <dbReference type="SAM" id="Phobius"/>
    </source>
</evidence>
<comment type="subcellular location">
    <subcellularLocation>
        <location evidence="1">Cell membrane</location>
        <topology evidence="1">Multi-pass membrane protein</topology>
    </subcellularLocation>
</comment>
<dbReference type="InterPro" id="IPR025857">
    <property type="entry name" value="MacB_PCD"/>
</dbReference>
<feature type="transmembrane region" description="Helical" evidence="7">
    <location>
        <begin position="21"/>
        <end position="41"/>
    </location>
</feature>
<feature type="domain" description="MacB-like periplasmic core" evidence="9">
    <location>
        <begin position="22"/>
        <end position="254"/>
    </location>
</feature>
<evidence type="ECO:0000313" key="11">
    <source>
        <dbReference type="Proteomes" id="UP000280307"/>
    </source>
</evidence>
<dbReference type="InterPro" id="IPR050250">
    <property type="entry name" value="Macrolide_Exporter_MacB"/>
</dbReference>
<feature type="transmembrane region" description="Helical" evidence="7">
    <location>
        <begin position="290"/>
        <end position="316"/>
    </location>
</feature>
<reference evidence="10 11" key="1">
    <citation type="submission" date="2018-12" db="EMBL/GenBank/DDBJ databases">
        <title>Genome Sequence of Candidatus Viridilinea halotolerans isolated from saline sulfide-rich spring.</title>
        <authorList>
            <person name="Grouzdev D.S."/>
            <person name="Burganskaya E.I."/>
            <person name="Krutkina M.S."/>
            <person name="Sukhacheva M.V."/>
            <person name="Gorlenko V.M."/>
        </authorList>
    </citation>
    <scope>NUCLEOTIDE SEQUENCE [LARGE SCALE GENOMIC DNA]</scope>
    <source>
        <strain evidence="10">Chok-6</strain>
    </source>
</reference>